<feature type="transmembrane region" description="Helical" evidence="6">
    <location>
        <begin position="53"/>
        <end position="73"/>
    </location>
</feature>
<dbReference type="Pfam" id="PF01098">
    <property type="entry name" value="FTSW_RODA_SPOVE"/>
    <property type="match status" value="1"/>
</dbReference>
<keyword evidence="3" id="KW-0133">Cell shape</keyword>
<protein>
    <submittedName>
        <fullName evidence="7">RodA</fullName>
    </submittedName>
</protein>
<dbReference type="GO" id="GO:0008360">
    <property type="term" value="P:regulation of cell shape"/>
    <property type="evidence" value="ECO:0007669"/>
    <property type="project" value="UniProtKB-KW"/>
</dbReference>
<feature type="transmembrane region" description="Helical" evidence="6">
    <location>
        <begin position="204"/>
        <end position="224"/>
    </location>
</feature>
<feature type="transmembrane region" description="Helical" evidence="6">
    <location>
        <begin position="85"/>
        <end position="107"/>
    </location>
</feature>
<feature type="transmembrane region" description="Helical" evidence="6">
    <location>
        <begin position="302"/>
        <end position="320"/>
    </location>
</feature>
<evidence type="ECO:0000256" key="1">
    <source>
        <dbReference type="ARBA" id="ARBA00004141"/>
    </source>
</evidence>
<name>B1IAY1_STRPI</name>
<dbReference type="InterPro" id="IPR001182">
    <property type="entry name" value="FtsW/RodA"/>
</dbReference>
<accession>B1IAY1</accession>
<gene>
    <name evidence="7" type="ordered locus">SPH_0905</name>
</gene>
<dbReference type="PROSITE" id="PS00428">
    <property type="entry name" value="FTSW_RODA_SPOVE"/>
    <property type="match status" value="1"/>
</dbReference>
<keyword evidence="2 6" id="KW-0812">Transmembrane</keyword>
<evidence type="ECO:0000256" key="5">
    <source>
        <dbReference type="ARBA" id="ARBA00023136"/>
    </source>
</evidence>
<keyword evidence="4 6" id="KW-1133">Transmembrane helix</keyword>
<dbReference type="EMBL" id="CP000936">
    <property type="protein sequence ID" value="ACA36196.1"/>
    <property type="molecule type" value="Genomic_DNA"/>
</dbReference>
<dbReference type="Proteomes" id="UP000002163">
    <property type="component" value="Chromosome"/>
</dbReference>
<feature type="transmembrane region" description="Helical" evidence="6">
    <location>
        <begin position="127"/>
        <end position="144"/>
    </location>
</feature>
<feature type="transmembrane region" description="Helical" evidence="6">
    <location>
        <begin position="181"/>
        <end position="197"/>
    </location>
</feature>
<evidence type="ECO:0000256" key="3">
    <source>
        <dbReference type="ARBA" id="ARBA00022960"/>
    </source>
</evidence>
<reference evidence="8" key="1">
    <citation type="journal article" date="2010" name="Genome Biol.">
        <title>Structure and dynamics of the pan-genome of Streptococcus pneumoniae and closely related species.</title>
        <authorList>
            <person name="Donati C."/>
            <person name="Hiller N.L."/>
            <person name="Tettelin H."/>
            <person name="Muzzi A."/>
            <person name="Croucher N.J."/>
            <person name="Angiuoli S.V."/>
            <person name="Oggioni M."/>
            <person name="Dunning Hotopp J.C."/>
            <person name="Hu F.Z."/>
            <person name="Riley D.R."/>
            <person name="Covacci A."/>
            <person name="Mitchell T.J."/>
            <person name="Bentley S.D."/>
            <person name="Kilian M."/>
            <person name="Ehrlich G.D."/>
            <person name="Rappuoli R."/>
            <person name="Moxon E.R."/>
            <person name="Masignani V."/>
        </authorList>
    </citation>
    <scope>NUCLEOTIDE SEQUENCE [LARGE SCALE GENOMIC DNA]</scope>
    <source>
        <strain evidence="8">Hungary19A-6</strain>
    </source>
</reference>
<dbReference type="PANTHER" id="PTHR30474:SF1">
    <property type="entry name" value="PEPTIDOGLYCAN GLYCOSYLTRANSFERASE MRDB"/>
    <property type="match status" value="1"/>
</dbReference>
<evidence type="ECO:0000256" key="6">
    <source>
        <dbReference type="SAM" id="Phobius"/>
    </source>
</evidence>
<sequence length="416" mass="46390">MYESIRLVYMKRSLDSRVDYSLLLPVFFLLVIGVVAIYIAVSHDYPNNILPILGQQVAWIALGLVIGFVVMLFNTEFLWKVTPFLYILGLGLMILPIVFYNPSLVASTGAKNWVSINGITLFQPSEFMKISYILMLARVIVQFTKKHKEWRRTVPLDFLLIFWMILFTIPVLVLLALQSDLGTALVFVAIFSGIVLLSGVSWKIIIPVFVTAVTGVAGFLAIFISKDGRAFLHQIGMPTYQINRILAWLNPFEFAQTTTYQQAQGQIAIGSGGLFGQGFNASNLLIPVRESDMIFTVIAEDFGFIGSVLVIALYLMLIYRMLKITLKSNNQFYTYISTGLIMMLLFHIFENIGAVTGLLPLTGIPLPFISQGGSAIISNLIGVGLLLSMSYQTNLAEEKSGKVPFKRKKVVLKQIK</sequence>
<evidence type="ECO:0000313" key="7">
    <source>
        <dbReference type="EMBL" id="ACA36196.1"/>
    </source>
</evidence>
<feature type="transmembrane region" description="Helical" evidence="6">
    <location>
        <begin position="156"/>
        <end position="175"/>
    </location>
</feature>
<evidence type="ECO:0000313" key="8">
    <source>
        <dbReference type="Proteomes" id="UP000002163"/>
    </source>
</evidence>
<dbReference type="GO" id="GO:0015648">
    <property type="term" value="F:lipid-linked peptidoglycan transporter activity"/>
    <property type="evidence" value="ECO:0007669"/>
    <property type="project" value="TreeGrafter"/>
</dbReference>
<proteinExistence type="predicted"/>
<evidence type="ECO:0000256" key="2">
    <source>
        <dbReference type="ARBA" id="ARBA00022692"/>
    </source>
</evidence>
<comment type="subcellular location">
    <subcellularLocation>
        <location evidence="1">Membrane</location>
        <topology evidence="1">Multi-pass membrane protein</topology>
    </subcellularLocation>
</comment>
<feature type="transmembrane region" description="Helical" evidence="6">
    <location>
        <begin position="332"/>
        <end position="349"/>
    </location>
</feature>
<dbReference type="AlphaFoldDB" id="B1IAY1"/>
<dbReference type="InterPro" id="IPR018365">
    <property type="entry name" value="Cell_cycle_FtsW-rel_CS"/>
</dbReference>
<dbReference type="HOGENOM" id="CLU_029243_2_0_9"/>
<feature type="transmembrane region" description="Helical" evidence="6">
    <location>
        <begin position="20"/>
        <end position="41"/>
    </location>
</feature>
<dbReference type="KEGG" id="spv:SPH_0905"/>
<feature type="transmembrane region" description="Helical" evidence="6">
    <location>
        <begin position="369"/>
        <end position="389"/>
    </location>
</feature>
<dbReference type="GO" id="GO:0032153">
    <property type="term" value="C:cell division site"/>
    <property type="evidence" value="ECO:0007669"/>
    <property type="project" value="TreeGrafter"/>
</dbReference>
<dbReference type="GO" id="GO:0005886">
    <property type="term" value="C:plasma membrane"/>
    <property type="evidence" value="ECO:0007669"/>
    <property type="project" value="TreeGrafter"/>
</dbReference>
<dbReference type="GO" id="GO:0051301">
    <property type="term" value="P:cell division"/>
    <property type="evidence" value="ECO:0007669"/>
    <property type="project" value="InterPro"/>
</dbReference>
<organism evidence="7 8">
    <name type="scientific">Streptococcus pneumoniae (strain Hungary19A-6)</name>
    <dbReference type="NCBI Taxonomy" id="487214"/>
    <lineage>
        <taxon>Bacteria</taxon>
        <taxon>Bacillati</taxon>
        <taxon>Bacillota</taxon>
        <taxon>Bacilli</taxon>
        <taxon>Lactobacillales</taxon>
        <taxon>Streptococcaceae</taxon>
        <taxon>Streptococcus</taxon>
    </lineage>
</organism>
<evidence type="ECO:0000256" key="4">
    <source>
        <dbReference type="ARBA" id="ARBA00022989"/>
    </source>
</evidence>
<keyword evidence="5 6" id="KW-0472">Membrane</keyword>
<dbReference type="PANTHER" id="PTHR30474">
    <property type="entry name" value="CELL CYCLE PROTEIN"/>
    <property type="match status" value="1"/>
</dbReference>